<comment type="caution">
    <text evidence="2">The sequence shown here is derived from an EMBL/GenBank/DDBJ whole genome shotgun (WGS) entry which is preliminary data.</text>
</comment>
<proteinExistence type="predicted"/>
<keyword evidence="1" id="KW-0175">Coiled coil</keyword>
<dbReference type="Proteomes" id="UP000193642">
    <property type="component" value="Unassembled WGS sequence"/>
</dbReference>
<reference evidence="2 3" key="1">
    <citation type="submission" date="2016-07" db="EMBL/GenBank/DDBJ databases">
        <title>Pervasive Adenine N6-methylation of Active Genes in Fungi.</title>
        <authorList>
            <consortium name="DOE Joint Genome Institute"/>
            <person name="Mondo S.J."/>
            <person name="Dannebaum R.O."/>
            <person name="Kuo R.C."/>
            <person name="Labutti K."/>
            <person name="Haridas S."/>
            <person name="Kuo A."/>
            <person name="Salamov A."/>
            <person name="Ahrendt S.R."/>
            <person name="Lipzen A."/>
            <person name="Sullivan W."/>
            <person name="Andreopoulos W.B."/>
            <person name="Clum A."/>
            <person name="Lindquist E."/>
            <person name="Daum C."/>
            <person name="Ramamoorthy G.K."/>
            <person name="Gryganskyi A."/>
            <person name="Culley D."/>
            <person name="Magnuson J.K."/>
            <person name="James T.Y."/>
            <person name="O'Malley M.A."/>
            <person name="Stajich J.E."/>
            <person name="Spatafora J.W."/>
            <person name="Visel A."/>
            <person name="Grigoriev I.V."/>
        </authorList>
    </citation>
    <scope>NUCLEOTIDE SEQUENCE [LARGE SCALE GENOMIC DNA]</scope>
    <source>
        <strain evidence="2 3">JEL800</strain>
    </source>
</reference>
<sequence length="249" mass="27522">MPNTASAERPTTTPSLLSNRCNDQQAISMSSININPHEDTPKFAPNEHTVEQSSLIKDHIFASLSVACETPNIPELLIVEPQMKPVRYSVCASSSESDHTTLSTGSVECDVPRVQESVTIPPFAKPTGFTPDKISSSSVEAIVTSQSTASNMEPKSLPYSTHLSKKMKPRRILSPVEQDIADLKRMMSTQGYQISELRAENVEIRAENSEMRAENADLRAKAINAQLTSICVWKPKNYKYKSLVRESLN</sequence>
<keyword evidence="3" id="KW-1185">Reference proteome</keyword>
<evidence type="ECO:0000313" key="2">
    <source>
        <dbReference type="EMBL" id="ORY27251.1"/>
    </source>
</evidence>
<gene>
    <name evidence="2" type="ORF">BCR33DRAFT_725542</name>
</gene>
<feature type="coiled-coil region" evidence="1">
    <location>
        <begin position="194"/>
        <end position="226"/>
    </location>
</feature>
<accession>A0A1Y2AXF6</accession>
<organism evidence="2 3">
    <name type="scientific">Rhizoclosmatium globosum</name>
    <dbReference type="NCBI Taxonomy" id="329046"/>
    <lineage>
        <taxon>Eukaryota</taxon>
        <taxon>Fungi</taxon>
        <taxon>Fungi incertae sedis</taxon>
        <taxon>Chytridiomycota</taxon>
        <taxon>Chytridiomycota incertae sedis</taxon>
        <taxon>Chytridiomycetes</taxon>
        <taxon>Chytridiales</taxon>
        <taxon>Chytriomycetaceae</taxon>
        <taxon>Rhizoclosmatium</taxon>
    </lineage>
</organism>
<name>A0A1Y2AXF6_9FUNG</name>
<evidence type="ECO:0000313" key="3">
    <source>
        <dbReference type="Proteomes" id="UP000193642"/>
    </source>
</evidence>
<dbReference type="AlphaFoldDB" id="A0A1Y2AXF6"/>
<dbReference type="EMBL" id="MCGO01000103">
    <property type="protein sequence ID" value="ORY27251.1"/>
    <property type="molecule type" value="Genomic_DNA"/>
</dbReference>
<protein>
    <submittedName>
        <fullName evidence="2">Uncharacterized protein</fullName>
    </submittedName>
</protein>
<evidence type="ECO:0000256" key="1">
    <source>
        <dbReference type="SAM" id="Coils"/>
    </source>
</evidence>